<evidence type="ECO:0000313" key="4">
    <source>
        <dbReference type="Proteomes" id="UP001212997"/>
    </source>
</evidence>
<feature type="transmembrane region" description="Helical" evidence="2">
    <location>
        <begin position="79"/>
        <end position="99"/>
    </location>
</feature>
<gene>
    <name evidence="3" type="ORF">NLI96_g1027</name>
</gene>
<evidence type="ECO:0000313" key="3">
    <source>
        <dbReference type="EMBL" id="KAJ3490995.1"/>
    </source>
</evidence>
<evidence type="ECO:0000256" key="1">
    <source>
        <dbReference type="SAM" id="MobiDB-lite"/>
    </source>
</evidence>
<feature type="region of interest" description="Disordered" evidence="1">
    <location>
        <begin position="172"/>
        <end position="245"/>
    </location>
</feature>
<feature type="compositionally biased region" description="Polar residues" evidence="1">
    <location>
        <begin position="219"/>
        <end position="245"/>
    </location>
</feature>
<dbReference type="AlphaFoldDB" id="A0AAD5YHY7"/>
<feature type="transmembrane region" description="Helical" evidence="2">
    <location>
        <begin position="50"/>
        <end position="67"/>
    </location>
</feature>
<accession>A0AAD5YHY7</accession>
<keyword evidence="2" id="KW-0812">Transmembrane</keyword>
<dbReference type="EMBL" id="JANAWD010000019">
    <property type="protein sequence ID" value="KAJ3490995.1"/>
    <property type="molecule type" value="Genomic_DNA"/>
</dbReference>
<reference evidence="3" key="1">
    <citation type="submission" date="2022-07" db="EMBL/GenBank/DDBJ databases">
        <title>Genome Sequence of Physisporinus lineatus.</title>
        <authorList>
            <person name="Buettner E."/>
        </authorList>
    </citation>
    <scope>NUCLEOTIDE SEQUENCE</scope>
    <source>
        <strain evidence="3">VT162</strain>
    </source>
</reference>
<keyword evidence="4" id="KW-1185">Reference proteome</keyword>
<dbReference type="Proteomes" id="UP001212997">
    <property type="component" value="Unassembled WGS sequence"/>
</dbReference>
<organism evidence="3 4">
    <name type="scientific">Meripilus lineatus</name>
    <dbReference type="NCBI Taxonomy" id="2056292"/>
    <lineage>
        <taxon>Eukaryota</taxon>
        <taxon>Fungi</taxon>
        <taxon>Dikarya</taxon>
        <taxon>Basidiomycota</taxon>
        <taxon>Agaricomycotina</taxon>
        <taxon>Agaricomycetes</taxon>
        <taxon>Polyporales</taxon>
        <taxon>Meripilaceae</taxon>
        <taxon>Meripilus</taxon>
    </lineage>
</organism>
<keyword evidence="2" id="KW-0472">Membrane</keyword>
<sequence length="245" mass="28239">MKSYRFEIPWYDMPIRLRPWFVLFTCIIMLTLAFLGFTNFSHSLPLNDKLLHFFCLMVATAVFYFIFDVEEEARRIWFWRKSPLIISAVVCGFFGGIVSEYVQSLLPYKQFQMGDVVANLLGSAIGLYVAFHLEKYYRHRREIHRLYRPLDNDSMPSDDEDDDFEAGTALLPTHVDNTTTPPTKPAPKSANSRIGDVWDVREELFNIGDSDDEEEHRPATSSYHHSQPETGSLPSTPKIIVTSSD</sequence>
<name>A0AAD5YHY7_9APHY</name>
<feature type="transmembrane region" description="Helical" evidence="2">
    <location>
        <begin position="111"/>
        <end position="131"/>
    </location>
</feature>
<dbReference type="PANTHER" id="PTHR28008:SF1">
    <property type="entry name" value="DOMAIN PROTEIN, PUTATIVE (AFU_ORTHOLOGUE AFUA_3G10980)-RELATED"/>
    <property type="match status" value="1"/>
</dbReference>
<comment type="caution">
    <text evidence="3">The sequence shown here is derived from an EMBL/GenBank/DDBJ whole genome shotgun (WGS) entry which is preliminary data.</text>
</comment>
<feature type="compositionally biased region" description="Low complexity" evidence="1">
    <location>
        <begin position="177"/>
        <end position="192"/>
    </location>
</feature>
<protein>
    <recommendedName>
        <fullName evidence="5">VanZ-like domain-containing protein</fullName>
    </recommendedName>
</protein>
<dbReference type="PANTHER" id="PTHR28008">
    <property type="entry name" value="DOMAIN PROTEIN, PUTATIVE (AFU_ORTHOLOGUE AFUA_3G10980)-RELATED"/>
    <property type="match status" value="1"/>
</dbReference>
<proteinExistence type="predicted"/>
<evidence type="ECO:0008006" key="5">
    <source>
        <dbReference type="Google" id="ProtNLM"/>
    </source>
</evidence>
<evidence type="ECO:0000256" key="2">
    <source>
        <dbReference type="SAM" id="Phobius"/>
    </source>
</evidence>
<feature type="transmembrane region" description="Helical" evidence="2">
    <location>
        <begin position="20"/>
        <end position="38"/>
    </location>
</feature>
<keyword evidence="2" id="KW-1133">Transmembrane helix</keyword>